<keyword evidence="2" id="KW-1185">Reference proteome</keyword>
<sequence>MPPPPSLSPLSGHPPRPRIFDGPLDAEPPPSANSASDSDSASASDPPPQPPNPEPPSERDSAPASPPPPPKSAAQSDQPRPDSPSSRPSPSSSPPAAARPMPHAPAAPAVLHTPSWAVWSRRPADPSRAPAIIFSPNACPPESIVLGAIQQRTPPHSPVLLPVAIPQPKPDDSPRDAHDVLSSSTTDVSTAPDTPMPGSPVSSNTSLSVTALANADAMSPKALPPQPIAEEPSASPAVELTTVDETQPPTSPAEPAAPAPTAAPESAFSPAAEPAPAPLAPTPAPAPTVKKSWASLLRSNDGASSSKLPQSSVVGFSVPASPPPARVPPVRRNELAALLAGRAPPLGAPPALRPRGLVNSGNMCFANSVLQLLVYCQPFWRLFVELGRLLPESGAEGSTPLVDATVRFLKEFAVAKEGKKGREAAEEGGEEDGEGLDSFMPTYVYEAMKEKKRFDNMRGQHQEDAEEFFGFYLDTLEEELLSLASSLNLKAVAAAAQPKVEERVEETPPEEGWMEVGKKNRTVVTRTVRTAESPITRVFGGKFRSTLRVPGQRDSVVVEDWRSLQLDIQKDTVHTIRDAVAAISQPQSVQVVSPTRPGTTVDASQQVMIDALPPVLVLHLKRFLYDVDAKGVVKIGKKVAFTPELEIPAEAIAPAAGKRAGPRHYRLYGVLYHHGVSASGGHYTLDILHPNRDLSTQGRPREAWVRFDDELVSDVRPEDVFGGQERDDRCAYLLFYRQVAHPAGAGQGGART</sequence>
<organism evidence="1 2">
    <name type="scientific">Vararia minispora EC-137</name>
    <dbReference type="NCBI Taxonomy" id="1314806"/>
    <lineage>
        <taxon>Eukaryota</taxon>
        <taxon>Fungi</taxon>
        <taxon>Dikarya</taxon>
        <taxon>Basidiomycota</taxon>
        <taxon>Agaricomycotina</taxon>
        <taxon>Agaricomycetes</taxon>
        <taxon>Russulales</taxon>
        <taxon>Lachnocladiaceae</taxon>
        <taxon>Vararia</taxon>
    </lineage>
</organism>
<name>A0ACB8QTB2_9AGAM</name>
<evidence type="ECO:0000313" key="2">
    <source>
        <dbReference type="Proteomes" id="UP000814128"/>
    </source>
</evidence>
<proteinExistence type="predicted"/>
<protein>
    <submittedName>
        <fullName evidence="1">Uncharacterized protein</fullName>
    </submittedName>
</protein>
<dbReference type="EMBL" id="MU273490">
    <property type="protein sequence ID" value="KAI0035054.1"/>
    <property type="molecule type" value="Genomic_DNA"/>
</dbReference>
<reference evidence="1" key="2">
    <citation type="journal article" date="2022" name="New Phytol.">
        <title>Evolutionary transition to the ectomycorrhizal habit in the genomes of a hyperdiverse lineage of mushroom-forming fungi.</title>
        <authorList>
            <person name="Looney B."/>
            <person name="Miyauchi S."/>
            <person name="Morin E."/>
            <person name="Drula E."/>
            <person name="Courty P.E."/>
            <person name="Kohler A."/>
            <person name="Kuo A."/>
            <person name="LaButti K."/>
            <person name="Pangilinan J."/>
            <person name="Lipzen A."/>
            <person name="Riley R."/>
            <person name="Andreopoulos W."/>
            <person name="He G."/>
            <person name="Johnson J."/>
            <person name="Nolan M."/>
            <person name="Tritt A."/>
            <person name="Barry K.W."/>
            <person name="Grigoriev I.V."/>
            <person name="Nagy L.G."/>
            <person name="Hibbett D."/>
            <person name="Henrissat B."/>
            <person name="Matheny P.B."/>
            <person name="Labbe J."/>
            <person name="Martin F.M."/>
        </authorList>
    </citation>
    <scope>NUCLEOTIDE SEQUENCE</scope>
    <source>
        <strain evidence="1">EC-137</strain>
    </source>
</reference>
<accession>A0ACB8QTB2</accession>
<evidence type="ECO:0000313" key="1">
    <source>
        <dbReference type="EMBL" id="KAI0035054.1"/>
    </source>
</evidence>
<gene>
    <name evidence="1" type="ORF">K488DRAFT_44038</name>
</gene>
<dbReference type="Proteomes" id="UP000814128">
    <property type="component" value="Unassembled WGS sequence"/>
</dbReference>
<comment type="caution">
    <text evidence="1">The sequence shown here is derived from an EMBL/GenBank/DDBJ whole genome shotgun (WGS) entry which is preliminary data.</text>
</comment>
<reference evidence="1" key="1">
    <citation type="submission" date="2021-02" db="EMBL/GenBank/DDBJ databases">
        <authorList>
            <consortium name="DOE Joint Genome Institute"/>
            <person name="Ahrendt S."/>
            <person name="Looney B.P."/>
            <person name="Miyauchi S."/>
            <person name="Morin E."/>
            <person name="Drula E."/>
            <person name="Courty P.E."/>
            <person name="Chicoki N."/>
            <person name="Fauchery L."/>
            <person name="Kohler A."/>
            <person name="Kuo A."/>
            <person name="Labutti K."/>
            <person name="Pangilinan J."/>
            <person name="Lipzen A."/>
            <person name="Riley R."/>
            <person name="Andreopoulos W."/>
            <person name="He G."/>
            <person name="Johnson J."/>
            <person name="Barry K.W."/>
            <person name="Grigoriev I.V."/>
            <person name="Nagy L."/>
            <person name="Hibbett D."/>
            <person name="Henrissat B."/>
            <person name="Matheny P.B."/>
            <person name="Labbe J."/>
            <person name="Martin F."/>
        </authorList>
    </citation>
    <scope>NUCLEOTIDE SEQUENCE</scope>
    <source>
        <strain evidence="1">EC-137</strain>
    </source>
</reference>